<accession>A0ABD3A4H0</accession>
<organism evidence="2 3">
    <name type="scientific">Cinchona calisaya</name>
    <dbReference type="NCBI Taxonomy" id="153742"/>
    <lineage>
        <taxon>Eukaryota</taxon>
        <taxon>Viridiplantae</taxon>
        <taxon>Streptophyta</taxon>
        <taxon>Embryophyta</taxon>
        <taxon>Tracheophyta</taxon>
        <taxon>Spermatophyta</taxon>
        <taxon>Magnoliopsida</taxon>
        <taxon>eudicotyledons</taxon>
        <taxon>Gunneridae</taxon>
        <taxon>Pentapetalae</taxon>
        <taxon>asterids</taxon>
        <taxon>lamiids</taxon>
        <taxon>Gentianales</taxon>
        <taxon>Rubiaceae</taxon>
        <taxon>Cinchonoideae</taxon>
        <taxon>Cinchoneae</taxon>
        <taxon>Cinchona</taxon>
    </lineage>
</organism>
<reference evidence="2 3" key="1">
    <citation type="submission" date="2024-11" db="EMBL/GenBank/DDBJ databases">
        <title>A near-complete genome assembly of Cinchona calisaya.</title>
        <authorList>
            <person name="Lian D.C."/>
            <person name="Zhao X.W."/>
            <person name="Wei L."/>
        </authorList>
    </citation>
    <scope>NUCLEOTIDE SEQUENCE [LARGE SCALE GENOMIC DNA]</scope>
    <source>
        <tissue evidence="2">Nenye</tissue>
    </source>
</reference>
<feature type="compositionally biased region" description="Low complexity" evidence="1">
    <location>
        <begin position="85"/>
        <end position="98"/>
    </location>
</feature>
<evidence type="ECO:0000256" key="1">
    <source>
        <dbReference type="SAM" id="MobiDB-lite"/>
    </source>
</evidence>
<evidence type="ECO:0000313" key="2">
    <source>
        <dbReference type="EMBL" id="KAL3526103.1"/>
    </source>
</evidence>
<dbReference type="Proteomes" id="UP001630127">
    <property type="component" value="Unassembled WGS sequence"/>
</dbReference>
<feature type="compositionally biased region" description="Polar residues" evidence="1">
    <location>
        <begin position="105"/>
        <end position="117"/>
    </location>
</feature>
<dbReference type="EMBL" id="JBJUIK010000006">
    <property type="protein sequence ID" value="KAL3526103.1"/>
    <property type="molecule type" value="Genomic_DNA"/>
</dbReference>
<gene>
    <name evidence="2" type="ORF">ACH5RR_014475</name>
</gene>
<feature type="region of interest" description="Disordered" evidence="1">
    <location>
        <begin position="85"/>
        <end position="127"/>
    </location>
</feature>
<dbReference type="PANTHER" id="PTHR35737:SF1">
    <property type="entry name" value="CRYPTIC LOCI REGULATOR"/>
    <property type="match status" value="1"/>
</dbReference>
<proteinExistence type="predicted"/>
<keyword evidence="3" id="KW-1185">Reference proteome</keyword>
<evidence type="ECO:0000313" key="3">
    <source>
        <dbReference type="Proteomes" id="UP001630127"/>
    </source>
</evidence>
<sequence length="192" mass="21854">MARSANCEDDDDWELINDDGFVYKRKKRPGVECASVSALPLPDPAVEEKNRRERKKRALLKLKDAYQQEIDQWVHLSNTFKEMQQKSPIISSSSSQQQKSREINDNTTSSNKVSTASPVPLEKSSDSDSRKLVDELLVQAEAQKSIIENVARLCDIGEALCSAREDRLKKLFTELPIWALKPREMMTLLCQD</sequence>
<dbReference type="AlphaFoldDB" id="A0ABD3A4H0"/>
<comment type="caution">
    <text evidence="2">The sequence shown here is derived from an EMBL/GenBank/DDBJ whole genome shotgun (WGS) entry which is preliminary data.</text>
</comment>
<dbReference type="PANTHER" id="PTHR35737">
    <property type="entry name" value="CRYPTIC LOCI REGULATOR"/>
    <property type="match status" value="1"/>
</dbReference>
<name>A0ABD3A4H0_9GENT</name>
<protein>
    <submittedName>
        <fullName evidence="2">Uncharacterized protein</fullName>
    </submittedName>
</protein>